<name>A0A1J9PHD2_9EURO</name>
<dbReference type="EMBL" id="LGRN01000135">
    <property type="protein sequence ID" value="OJD15840.1"/>
    <property type="molecule type" value="Genomic_DNA"/>
</dbReference>
<organism evidence="2 3">
    <name type="scientific">Emergomyces pasteurianus Ep9510</name>
    <dbReference type="NCBI Taxonomy" id="1447872"/>
    <lineage>
        <taxon>Eukaryota</taxon>
        <taxon>Fungi</taxon>
        <taxon>Dikarya</taxon>
        <taxon>Ascomycota</taxon>
        <taxon>Pezizomycotina</taxon>
        <taxon>Eurotiomycetes</taxon>
        <taxon>Eurotiomycetidae</taxon>
        <taxon>Onygenales</taxon>
        <taxon>Ajellomycetaceae</taxon>
        <taxon>Emergomyces</taxon>
    </lineage>
</organism>
<protein>
    <submittedName>
        <fullName evidence="2">Uncharacterized protein</fullName>
    </submittedName>
</protein>
<sequence>MAPRQRRSKAKKPGHQAKSSIKVEALKAQDRGRRLQRVKRGQPRSPVRRSGRLEEIRRNPECNDINTKQKHPYPFSKSDLPGASLLLNPIAPLPDKDRKRKRSWGPEDPIPHPAEDHQKRLRTTTSTAAVESSSVETTADHGLPNHVCESDINPIDYWVQRGQWPKKYFGQEGSMDSLFARKRSTSSFRRKQSESGSVTSFITPSDQKPRDEKSAPYTVPRYQTVLESRGSFMKKSRGGITDGSSTLIKSMLNTVSSLLRIHYFEMTYST</sequence>
<feature type="compositionally biased region" description="Polar residues" evidence="1">
    <location>
        <begin position="194"/>
        <end position="206"/>
    </location>
</feature>
<dbReference type="Proteomes" id="UP000182235">
    <property type="component" value="Unassembled WGS sequence"/>
</dbReference>
<feature type="region of interest" description="Disordered" evidence="1">
    <location>
        <begin position="187"/>
        <end position="217"/>
    </location>
</feature>
<comment type="caution">
    <text evidence="2">The sequence shown here is derived from an EMBL/GenBank/DDBJ whole genome shotgun (WGS) entry which is preliminary data.</text>
</comment>
<evidence type="ECO:0000256" key="1">
    <source>
        <dbReference type="SAM" id="MobiDB-lite"/>
    </source>
</evidence>
<dbReference type="STRING" id="1447872.A0A1J9PHD2"/>
<feature type="compositionally biased region" description="Basic and acidic residues" evidence="1">
    <location>
        <begin position="109"/>
        <end position="118"/>
    </location>
</feature>
<evidence type="ECO:0000313" key="2">
    <source>
        <dbReference type="EMBL" id="OJD15840.1"/>
    </source>
</evidence>
<evidence type="ECO:0000313" key="3">
    <source>
        <dbReference type="Proteomes" id="UP000182235"/>
    </source>
</evidence>
<gene>
    <name evidence="2" type="ORF">AJ78_03937</name>
</gene>
<feature type="region of interest" description="Disordered" evidence="1">
    <location>
        <begin position="1"/>
        <end position="146"/>
    </location>
</feature>
<feature type="compositionally biased region" description="Basic residues" evidence="1">
    <location>
        <begin position="34"/>
        <end position="50"/>
    </location>
</feature>
<reference evidence="2 3" key="1">
    <citation type="submission" date="2015-07" db="EMBL/GenBank/DDBJ databases">
        <title>Emmonsia species relationships and genome sequence.</title>
        <authorList>
            <consortium name="The Broad Institute Genomics Platform"/>
            <person name="Cuomo C.A."/>
            <person name="Munoz J.F."/>
            <person name="Imamovic A."/>
            <person name="Priest M.E."/>
            <person name="Young S."/>
            <person name="Clay O.K."/>
            <person name="McEwen J.G."/>
        </authorList>
    </citation>
    <scope>NUCLEOTIDE SEQUENCE [LARGE SCALE GENOMIC DNA]</scope>
    <source>
        <strain evidence="2 3">UAMH 9510</strain>
    </source>
</reference>
<accession>A0A1J9PHD2</accession>
<feature type="compositionally biased region" description="Basic and acidic residues" evidence="1">
    <location>
        <begin position="51"/>
        <end position="61"/>
    </location>
</feature>
<proteinExistence type="predicted"/>
<feature type="compositionally biased region" description="Basic and acidic residues" evidence="1">
    <location>
        <begin position="24"/>
        <end position="33"/>
    </location>
</feature>
<dbReference type="VEuPathDB" id="FungiDB:AJ78_03937"/>
<feature type="compositionally biased region" description="Basic residues" evidence="1">
    <location>
        <begin position="1"/>
        <end position="15"/>
    </location>
</feature>
<feature type="compositionally biased region" description="Low complexity" evidence="1">
    <location>
        <begin position="123"/>
        <end position="137"/>
    </location>
</feature>
<dbReference type="OrthoDB" id="4940554at2759"/>
<keyword evidence="3" id="KW-1185">Reference proteome</keyword>
<dbReference type="AlphaFoldDB" id="A0A1J9PHD2"/>